<gene>
    <name evidence="2" type="ORF">SNOG_12307</name>
</gene>
<dbReference type="RefSeq" id="XP_001802530.1">
    <property type="nucleotide sequence ID" value="XM_001802478.1"/>
</dbReference>
<name>Q0U7F7_PHANO</name>
<reference evidence="3" key="1">
    <citation type="journal article" date="2007" name="Plant Cell">
        <title>Dothideomycete-plant interactions illuminated by genome sequencing and EST analysis of the wheat pathogen Stagonospora nodorum.</title>
        <authorList>
            <person name="Hane J.K."/>
            <person name="Lowe R.G."/>
            <person name="Solomon P.S."/>
            <person name="Tan K.C."/>
            <person name="Schoch C.L."/>
            <person name="Spatafora J.W."/>
            <person name="Crous P.W."/>
            <person name="Kodira C."/>
            <person name="Birren B.W."/>
            <person name="Galagan J.E."/>
            <person name="Torriani S.F."/>
            <person name="McDonald B.A."/>
            <person name="Oliver R.P."/>
        </authorList>
    </citation>
    <scope>NUCLEOTIDE SEQUENCE [LARGE SCALE GENOMIC DNA]</scope>
    <source>
        <strain evidence="3">SN15 / ATCC MYA-4574 / FGSC 10173</strain>
    </source>
</reference>
<evidence type="ECO:0000313" key="2">
    <source>
        <dbReference type="EMBL" id="EAT80120.1"/>
    </source>
</evidence>
<dbReference type="HOGENOM" id="CLU_2237554_0_0_1"/>
<evidence type="ECO:0000256" key="1">
    <source>
        <dbReference type="SAM" id="MobiDB-lite"/>
    </source>
</evidence>
<feature type="region of interest" description="Disordered" evidence="1">
    <location>
        <begin position="23"/>
        <end position="60"/>
    </location>
</feature>
<accession>Q0U7F7</accession>
<dbReference type="EMBL" id="CH445346">
    <property type="protein sequence ID" value="EAT80120.1"/>
    <property type="molecule type" value="Genomic_DNA"/>
</dbReference>
<sequence>MADDAGASLVKQNFVIARGAGKAFSQNKGDPNARKFVSENKEDPDAIVNQIDKNGENRKQKDMATMNEHKGYLNATFSHIAKIAENGKQGDINTMNKHNGIRFSE</sequence>
<dbReference type="KEGG" id="pno:SNOG_12307"/>
<evidence type="ECO:0000313" key="3">
    <source>
        <dbReference type="Proteomes" id="UP000001055"/>
    </source>
</evidence>
<dbReference type="Proteomes" id="UP000001055">
    <property type="component" value="Unassembled WGS sequence"/>
</dbReference>
<feature type="compositionally biased region" description="Basic and acidic residues" evidence="1">
    <location>
        <begin position="31"/>
        <end position="44"/>
    </location>
</feature>
<organism evidence="2 3">
    <name type="scientific">Phaeosphaeria nodorum (strain SN15 / ATCC MYA-4574 / FGSC 10173)</name>
    <name type="common">Glume blotch fungus</name>
    <name type="synonym">Parastagonospora nodorum</name>
    <dbReference type="NCBI Taxonomy" id="321614"/>
    <lineage>
        <taxon>Eukaryota</taxon>
        <taxon>Fungi</taxon>
        <taxon>Dikarya</taxon>
        <taxon>Ascomycota</taxon>
        <taxon>Pezizomycotina</taxon>
        <taxon>Dothideomycetes</taxon>
        <taxon>Pleosporomycetidae</taxon>
        <taxon>Pleosporales</taxon>
        <taxon>Pleosporineae</taxon>
        <taxon>Phaeosphaeriaceae</taxon>
        <taxon>Parastagonospora</taxon>
    </lineage>
</organism>
<dbReference type="VEuPathDB" id="FungiDB:JI435_446910"/>
<proteinExistence type="predicted"/>
<dbReference type="AlphaFoldDB" id="Q0U7F7"/>
<dbReference type="GeneID" id="5979439"/>
<dbReference type="InParanoid" id="Q0U7F7"/>
<protein>
    <submittedName>
        <fullName evidence="2">Uncharacterized protein</fullName>
    </submittedName>
</protein>